<dbReference type="InterPro" id="IPR013762">
    <property type="entry name" value="Integrase-like_cat_sf"/>
</dbReference>
<sequence length="788" mass="90729">MPDTSHTKLFARKISDFCRLRIDPVLPPQESARIRTFLLHLIAGSVTPPRKLRGYDWEEIALQCGLDEKALWNVKATIEPALDAITRNTKPLAVRPAIAAPSRKNPTSVPRRGRPSKQLSKDERSEGRRGVADPSKRKAAMDRQKPGQKPRAIEEFPEPLFQQWIEPTSFPEALELHMRRHGDSYWHLHRAVVRDDENLDRSTIRHWLQGSKAPRSAASMEVLARIERRYRLPAEYFKAKLPHQTRSTTGHMLEDISAAERRRLAWHLPDDFNMRSRESQEEILEWVRRVIINGSTDYRRYQAAAMKQRYAIRFPGIAYGQSETTKESCQDRYERYDDDGASFTDPDLMSGVIDAPPALAMEMAELIRFKTATLTAFGLQRNGVWDEETASQKVEHLGLMFGALAAHPQGPVRGYGVPHKHLTFGLLVFPSIWDWYVQWRERRRGFYTAWEVDMLRISLALTRKDTGWLRQHPHLASRVRPIEGLVSQRDIERAQADWDDACDIYFKHASSRAKEIQRVARVHRDPFEPIMPVLEADSPVGEYRKITEEILRLMPDERLYRRSAAEAVRSFLMLRFGLHLGLRQKNLRQLMVCERGKLARSERQFADMKRGELRWSERDCGWEVLIPAVAFKNANSSFFGSKPFRLILPNLGGLYDHIEAYIGRHRETLLKGAPDPGTFFIKTVKATSRDASYDQNTFYEAWRLTIQRYGIYNPYTGRGAISGILPQGPHNVRDVLATHILKQTGSYEQASYAIQDTPDMVAHHYGRFLPQDKAALAARILNQVWEAA</sequence>
<reference evidence="2" key="1">
    <citation type="submission" date="2006-03" db="EMBL/GenBank/DDBJ databases">
        <title>Complete sequence of Rhodopseudomonas palustris BisB18.</title>
        <authorList>
            <consortium name="US DOE Joint Genome Institute"/>
            <person name="Copeland A."/>
            <person name="Lucas S."/>
            <person name="Lapidus A."/>
            <person name="Barry K."/>
            <person name="Detter J.C."/>
            <person name="Glavina del Rio T."/>
            <person name="Hammon N."/>
            <person name="Israni S."/>
            <person name="Dalin E."/>
            <person name="Tice H."/>
            <person name="Pitluck S."/>
            <person name="Chain P."/>
            <person name="Malfatti S."/>
            <person name="Shin M."/>
            <person name="Vergez L."/>
            <person name="Schmutz J."/>
            <person name="Larimer F."/>
            <person name="Land M."/>
            <person name="Hauser L."/>
            <person name="Pelletier D.A."/>
            <person name="Kyrpides N."/>
            <person name="Anderson I."/>
            <person name="Oda Y."/>
            <person name="Harwood C.S."/>
            <person name="Richardson P."/>
        </authorList>
    </citation>
    <scope>NUCLEOTIDE SEQUENCE [LARGE SCALE GENOMIC DNA]</scope>
    <source>
        <strain evidence="2">BisB18</strain>
    </source>
</reference>
<dbReference type="EMBL" id="CP000301">
    <property type="protein sequence ID" value="ABD86202.1"/>
    <property type="molecule type" value="Genomic_DNA"/>
</dbReference>
<dbReference type="KEGG" id="rpc:RPC_0629"/>
<dbReference type="Gene3D" id="1.10.443.10">
    <property type="entry name" value="Intergrase catalytic core"/>
    <property type="match status" value="1"/>
</dbReference>
<feature type="region of interest" description="Disordered" evidence="1">
    <location>
        <begin position="95"/>
        <end position="153"/>
    </location>
</feature>
<dbReference type="RefSeq" id="WP_011471110.1">
    <property type="nucleotide sequence ID" value="NC_007925.1"/>
</dbReference>
<dbReference type="GO" id="GO:0015074">
    <property type="term" value="P:DNA integration"/>
    <property type="evidence" value="ECO:0007669"/>
    <property type="project" value="InterPro"/>
</dbReference>
<dbReference type="HOGENOM" id="CLU_355963_0_0_5"/>
<dbReference type="GO" id="GO:0006310">
    <property type="term" value="P:DNA recombination"/>
    <property type="evidence" value="ECO:0007669"/>
    <property type="project" value="InterPro"/>
</dbReference>
<dbReference type="eggNOG" id="ENOG502Z9GT">
    <property type="taxonomic scope" value="Bacteria"/>
</dbReference>
<evidence type="ECO:0000256" key="1">
    <source>
        <dbReference type="SAM" id="MobiDB-lite"/>
    </source>
</evidence>
<dbReference type="AlphaFoldDB" id="Q21BN4"/>
<feature type="compositionally biased region" description="Basic and acidic residues" evidence="1">
    <location>
        <begin position="119"/>
        <end position="145"/>
    </location>
</feature>
<protein>
    <submittedName>
        <fullName evidence="2">Uncharacterized protein</fullName>
    </submittedName>
</protein>
<organism evidence="2">
    <name type="scientific">Rhodopseudomonas palustris (strain BisB18)</name>
    <dbReference type="NCBI Taxonomy" id="316056"/>
    <lineage>
        <taxon>Bacteria</taxon>
        <taxon>Pseudomonadati</taxon>
        <taxon>Pseudomonadota</taxon>
        <taxon>Alphaproteobacteria</taxon>
        <taxon>Hyphomicrobiales</taxon>
        <taxon>Nitrobacteraceae</taxon>
        <taxon>Rhodopseudomonas</taxon>
    </lineage>
</organism>
<proteinExistence type="predicted"/>
<accession>Q21BN4</accession>
<gene>
    <name evidence="2" type="ordered locus">RPC_0629</name>
</gene>
<dbReference type="GO" id="GO:0003677">
    <property type="term" value="F:DNA binding"/>
    <property type="evidence" value="ECO:0007669"/>
    <property type="project" value="InterPro"/>
</dbReference>
<evidence type="ECO:0000313" key="2">
    <source>
        <dbReference type="EMBL" id="ABD86202.1"/>
    </source>
</evidence>
<name>Q21BN4_RHOPB</name>
<dbReference type="OrthoDB" id="7437883at2"/>